<evidence type="ECO:0000256" key="6">
    <source>
        <dbReference type="SAM" id="Phobius"/>
    </source>
</evidence>
<feature type="transmembrane region" description="Helical" evidence="6">
    <location>
        <begin position="25"/>
        <end position="42"/>
    </location>
</feature>
<dbReference type="PANTHER" id="PTHR33931:SF2">
    <property type="entry name" value="HOLIN-LIKE PROTEIN CIDA"/>
    <property type="match status" value="1"/>
</dbReference>
<keyword evidence="2" id="KW-1003">Cell membrane</keyword>
<evidence type="ECO:0000256" key="5">
    <source>
        <dbReference type="ARBA" id="ARBA00023136"/>
    </source>
</evidence>
<dbReference type="InterPro" id="IPR005538">
    <property type="entry name" value="LrgA/CidA"/>
</dbReference>
<evidence type="ECO:0000256" key="3">
    <source>
        <dbReference type="ARBA" id="ARBA00022692"/>
    </source>
</evidence>
<dbReference type="AlphaFoldDB" id="A0A2H9TB11"/>
<sequence length="120" mass="13391">MLSGIVALLAFSVLGNILSEWWHLPVPGAVTGLLLMVIYLKFQSRTPEVIDKASQFCIRYMIVLFIPAGVGVFFMTGLLQQQWLPLVLIIFIATPLSLLLTAMVMQLFLKKDNHSTVAEE</sequence>
<proteinExistence type="predicted"/>
<comment type="subcellular location">
    <subcellularLocation>
        <location evidence="1">Cell membrane</location>
        <topology evidence="1">Multi-pass membrane protein</topology>
    </subcellularLocation>
</comment>
<keyword evidence="4 6" id="KW-1133">Transmembrane helix</keyword>
<reference evidence="7" key="1">
    <citation type="journal article" date="2017" name="Appl. Environ. Microbiol.">
        <title>Molecular characterization of an Endozoicomonas-like organism causing infection in king scallop Pecten maximus L.</title>
        <authorList>
            <person name="Cano I."/>
            <person name="van Aerle R."/>
            <person name="Ross S."/>
            <person name="Verner-Jeffreys D.W."/>
            <person name="Paley R.K."/>
            <person name="Rimmer G."/>
            <person name="Ryder D."/>
            <person name="Hooper P."/>
            <person name="Stone D."/>
            <person name="Feist S.W."/>
        </authorList>
    </citation>
    <scope>NUCLEOTIDE SEQUENCE</scope>
</reference>
<keyword evidence="5 6" id="KW-0472">Membrane</keyword>
<feature type="transmembrane region" description="Helical" evidence="6">
    <location>
        <begin position="86"/>
        <end position="109"/>
    </location>
</feature>
<keyword evidence="3 6" id="KW-0812">Transmembrane</keyword>
<name>A0A2H9TB11_9ZZZZ</name>
<organism evidence="7">
    <name type="scientific">invertebrate metagenome</name>
    <dbReference type="NCBI Taxonomy" id="1711999"/>
    <lineage>
        <taxon>unclassified sequences</taxon>
        <taxon>metagenomes</taxon>
        <taxon>organismal metagenomes</taxon>
    </lineage>
</organism>
<evidence type="ECO:0000256" key="1">
    <source>
        <dbReference type="ARBA" id="ARBA00004651"/>
    </source>
</evidence>
<evidence type="ECO:0000313" key="7">
    <source>
        <dbReference type="EMBL" id="PJE80432.1"/>
    </source>
</evidence>
<comment type="caution">
    <text evidence="7">The sequence shown here is derived from an EMBL/GenBank/DDBJ whole genome shotgun (WGS) entry which is preliminary data.</text>
</comment>
<feature type="transmembrane region" description="Helical" evidence="6">
    <location>
        <begin position="62"/>
        <end position="80"/>
    </location>
</feature>
<protein>
    <submittedName>
        <fullName evidence="7">Holin-like protein CidA</fullName>
    </submittedName>
</protein>
<dbReference type="EMBL" id="NSIT01000017">
    <property type="protein sequence ID" value="PJE80432.1"/>
    <property type="molecule type" value="Genomic_DNA"/>
</dbReference>
<dbReference type="Pfam" id="PF03788">
    <property type="entry name" value="LrgA"/>
    <property type="match status" value="1"/>
</dbReference>
<dbReference type="GO" id="GO:0005886">
    <property type="term" value="C:plasma membrane"/>
    <property type="evidence" value="ECO:0007669"/>
    <property type="project" value="UniProtKB-SubCell"/>
</dbReference>
<gene>
    <name evidence="7" type="primary">cidA</name>
    <name evidence="7" type="ORF">CI610_00567</name>
</gene>
<accession>A0A2H9TB11</accession>
<evidence type="ECO:0000256" key="4">
    <source>
        <dbReference type="ARBA" id="ARBA00022989"/>
    </source>
</evidence>
<evidence type="ECO:0000256" key="2">
    <source>
        <dbReference type="ARBA" id="ARBA00022475"/>
    </source>
</evidence>
<dbReference type="PANTHER" id="PTHR33931">
    <property type="entry name" value="HOLIN-LIKE PROTEIN CIDA-RELATED"/>
    <property type="match status" value="1"/>
</dbReference>